<dbReference type="Pfam" id="PF13649">
    <property type="entry name" value="Methyltransf_25"/>
    <property type="match status" value="1"/>
</dbReference>
<feature type="domain" description="Methyltransferase" evidence="3">
    <location>
        <begin position="65"/>
        <end position="163"/>
    </location>
</feature>
<keyword evidence="5" id="KW-1185">Reference proteome</keyword>
<feature type="region of interest" description="Disordered" evidence="2">
    <location>
        <begin position="1"/>
        <end position="30"/>
    </location>
</feature>
<evidence type="ECO:0000259" key="3">
    <source>
        <dbReference type="Pfam" id="PF13649"/>
    </source>
</evidence>
<dbReference type="PANTHER" id="PTHR43861:SF3">
    <property type="entry name" value="PUTATIVE (AFU_ORTHOLOGUE AFUA_2G14390)-RELATED"/>
    <property type="match status" value="1"/>
</dbReference>
<sequence length="233" mass="25064">MRDAAAHDGRHTAQGHRGRGHGEHDPHEDPTRFWERLYGESAVWSGRVNASLAAVAEAWEPGRSLDLGCGEGGDVLWLAERGWRASGVDLSETAVARARAAAAERGLTARFIAADLGEWIAHPEQHDAAGSFDLVTASFLQSPVELPRERILRAAAGLVAPRGRLVVISHAAPPAWASDHPGPFPSPQSERELLALDPERWELAAELRSREATAPDGTPASLTDTVLVARRRG</sequence>
<dbReference type="EMBL" id="MWZD01000017">
    <property type="protein sequence ID" value="PRI10969.1"/>
    <property type="molecule type" value="Genomic_DNA"/>
</dbReference>
<dbReference type="OrthoDB" id="9786503at2"/>
<feature type="compositionally biased region" description="Basic and acidic residues" evidence="2">
    <location>
        <begin position="20"/>
        <end position="30"/>
    </location>
</feature>
<dbReference type="PANTHER" id="PTHR43861">
    <property type="entry name" value="TRANS-ACONITATE 2-METHYLTRANSFERASE-RELATED"/>
    <property type="match status" value="1"/>
</dbReference>
<gene>
    <name evidence="4" type="ORF">B4915_08780</name>
</gene>
<protein>
    <recommendedName>
        <fullName evidence="3">Methyltransferase domain-containing protein</fullName>
    </recommendedName>
</protein>
<dbReference type="SUPFAM" id="SSF53335">
    <property type="entry name" value="S-adenosyl-L-methionine-dependent methyltransferases"/>
    <property type="match status" value="1"/>
</dbReference>
<accession>A0A2S9QN05</accession>
<dbReference type="Proteomes" id="UP000238650">
    <property type="component" value="Unassembled WGS sequence"/>
</dbReference>
<feature type="compositionally biased region" description="Basic and acidic residues" evidence="2">
    <location>
        <begin position="1"/>
        <end position="11"/>
    </location>
</feature>
<organism evidence="4 5">
    <name type="scientific">Leucobacter massiliensis</name>
    <dbReference type="NCBI Taxonomy" id="1686285"/>
    <lineage>
        <taxon>Bacteria</taxon>
        <taxon>Bacillati</taxon>
        <taxon>Actinomycetota</taxon>
        <taxon>Actinomycetes</taxon>
        <taxon>Micrococcales</taxon>
        <taxon>Microbacteriaceae</taxon>
        <taxon>Leucobacter</taxon>
    </lineage>
</organism>
<dbReference type="InterPro" id="IPR041698">
    <property type="entry name" value="Methyltransf_25"/>
</dbReference>
<comment type="caution">
    <text evidence="4">The sequence shown here is derived from an EMBL/GenBank/DDBJ whole genome shotgun (WGS) entry which is preliminary data.</text>
</comment>
<dbReference type="RefSeq" id="WP_105805428.1">
    <property type="nucleotide sequence ID" value="NZ_MWZD01000017.1"/>
</dbReference>
<dbReference type="GO" id="GO:0016740">
    <property type="term" value="F:transferase activity"/>
    <property type="evidence" value="ECO:0007669"/>
    <property type="project" value="UniProtKB-KW"/>
</dbReference>
<evidence type="ECO:0000256" key="1">
    <source>
        <dbReference type="ARBA" id="ARBA00022679"/>
    </source>
</evidence>
<keyword evidence="1" id="KW-0808">Transferase</keyword>
<proteinExistence type="predicted"/>
<feature type="region of interest" description="Disordered" evidence="2">
    <location>
        <begin position="209"/>
        <end position="233"/>
    </location>
</feature>
<evidence type="ECO:0000313" key="4">
    <source>
        <dbReference type="EMBL" id="PRI10969.1"/>
    </source>
</evidence>
<name>A0A2S9QN05_9MICO</name>
<dbReference type="AlphaFoldDB" id="A0A2S9QN05"/>
<evidence type="ECO:0000313" key="5">
    <source>
        <dbReference type="Proteomes" id="UP000238650"/>
    </source>
</evidence>
<reference evidence="4 5" key="1">
    <citation type="journal article" date="2017" name="New Microbes New Infect">
        <title>Genome sequence of 'Leucobacter massiliensis' sp. nov. isolated from human pharynx after travel to the 2014 Hajj.</title>
        <authorList>
            <person name="Leangapichart T."/>
            <person name="Gautret P."/>
            <person name="Nguyen T.T."/>
            <person name="Armstrong N."/>
            <person name="Rolain J.M."/>
        </authorList>
    </citation>
    <scope>NUCLEOTIDE SEQUENCE [LARGE SCALE GENOMIC DNA]</scope>
    <source>
        <strain evidence="4 5">122RC15</strain>
    </source>
</reference>
<dbReference type="CDD" id="cd02440">
    <property type="entry name" value="AdoMet_MTases"/>
    <property type="match status" value="1"/>
</dbReference>
<evidence type="ECO:0000256" key="2">
    <source>
        <dbReference type="SAM" id="MobiDB-lite"/>
    </source>
</evidence>
<dbReference type="InterPro" id="IPR029063">
    <property type="entry name" value="SAM-dependent_MTases_sf"/>
</dbReference>
<dbReference type="Gene3D" id="3.40.50.150">
    <property type="entry name" value="Vaccinia Virus protein VP39"/>
    <property type="match status" value="1"/>
</dbReference>